<accession>A0ABW1ZVM2</accession>
<dbReference type="Proteomes" id="UP001596422">
    <property type="component" value="Unassembled WGS sequence"/>
</dbReference>
<evidence type="ECO:0000256" key="1">
    <source>
        <dbReference type="SAM" id="Phobius"/>
    </source>
</evidence>
<evidence type="ECO:0008006" key="4">
    <source>
        <dbReference type="Google" id="ProtNLM"/>
    </source>
</evidence>
<protein>
    <recommendedName>
        <fullName evidence="4">DUF805 domain-containing protein</fullName>
    </recommendedName>
</protein>
<feature type="transmembrane region" description="Helical" evidence="1">
    <location>
        <begin position="177"/>
        <end position="200"/>
    </location>
</feature>
<sequence>MSEPIPNPVRYDSRHDDFGCEQKRFGLRYRRRFASAEDALLWVRENSDRIPALEPHLERLNDYHYGRWARQLESVERHKREVRPSRAVWLLHLLAMLLCVPLALVYAGSGSWRIPPLLLAPLAYFPEPFDGRWLAGLEFPLFWSVLIPAMLLALWLSRALVGRIREADLRRGVRIGLLWSLVVVYPLLYLGFYILLGFLMSP</sequence>
<reference evidence="3" key="1">
    <citation type="journal article" date="2019" name="Int. J. Syst. Evol. Microbiol.">
        <title>The Global Catalogue of Microorganisms (GCM) 10K type strain sequencing project: providing services to taxonomists for standard genome sequencing and annotation.</title>
        <authorList>
            <consortium name="The Broad Institute Genomics Platform"/>
            <consortium name="The Broad Institute Genome Sequencing Center for Infectious Disease"/>
            <person name="Wu L."/>
            <person name="Ma J."/>
        </authorList>
    </citation>
    <scope>NUCLEOTIDE SEQUENCE [LARGE SCALE GENOMIC DNA]</scope>
    <source>
        <strain evidence="3">NBRC 111756</strain>
    </source>
</reference>
<dbReference type="RefSeq" id="WP_379907814.1">
    <property type="nucleotide sequence ID" value="NZ_JBHSWE010000001.1"/>
</dbReference>
<feature type="transmembrane region" description="Helical" evidence="1">
    <location>
        <begin position="133"/>
        <end position="156"/>
    </location>
</feature>
<gene>
    <name evidence="2" type="ORF">ACFQDL_03335</name>
</gene>
<name>A0ABW1ZVM2_9GAMM</name>
<evidence type="ECO:0000313" key="3">
    <source>
        <dbReference type="Proteomes" id="UP001596422"/>
    </source>
</evidence>
<keyword evidence="1" id="KW-0812">Transmembrane</keyword>
<comment type="caution">
    <text evidence="2">The sequence shown here is derived from an EMBL/GenBank/DDBJ whole genome shotgun (WGS) entry which is preliminary data.</text>
</comment>
<dbReference type="EMBL" id="JBHSWE010000001">
    <property type="protein sequence ID" value="MFC6669239.1"/>
    <property type="molecule type" value="Genomic_DNA"/>
</dbReference>
<evidence type="ECO:0000313" key="2">
    <source>
        <dbReference type="EMBL" id="MFC6669239.1"/>
    </source>
</evidence>
<organism evidence="2 3">
    <name type="scientific">Marinobacterium aestuariivivens</name>
    <dbReference type="NCBI Taxonomy" id="1698799"/>
    <lineage>
        <taxon>Bacteria</taxon>
        <taxon>Pseudomonadati</taxon>
        <taxon>Pseudomonadota</taxon>
        <taxon>Gammaproteobacteria</taxon>
        <taxon>Oceanospirillales</taxon>
        <taxon>Oceanospirillaceae</taxon>
        <taxon>Marinobacterium</taxon>
    </lineage>
</organism>
<keyword evidence="1" id="KW-1133">Transmembrane helix</keyword>
<proteinExistence type="predicted"/>
<keyword evidence="1" id="KW-0472">Membrane</keyword>
<feature type="transmembrane region" description="Helical" evidence="1">
    <location>
        <begin position="87"/>
        <end position="108"/>
    </location>
</feature>
<keyword evidence="3" id="KW-1185">Reference proteome</keyword>